<keyword evidence="3" id="KW-1185">Reference proteome</keyword>
<reference evidence="2 3" key="1">
    <citation type="submission" date="2021-12" db="EMBL/GenBank/DDBJ databases">
        <title>Genome sequencing of bacteria with rrn-lacking chromosome and rrn-plasmid.</title>
        <authorList>
            <person name="Anda M."/>
            <person name="Iwasaki W."/>
        </authorList>
    </citation>
    <scope>NUCLEOTIDE SEQUENCE [LARGE SCALE GENOMIC DNA]</scope>
    <source>
        <strain evidence="2 3">NBRC 15940</strain>
    </source>
</reference>
<feature type="domain" description="AAA-ATPase-like" evidence="1">
    <location>
        <begin position="6"/>
        <end position="231"/>
    </location>
</feature>
<dbReference type="Pfam" id="PF08011">
    <property type="entry name" value="PDDEXK_9"/>
    <property type="match status" value="1"/>
</dbReference>
<evidence type="ECO:0000259" key="1">
    <source>
        <dbReference type="Pfam" id="PF09820"/>
    </source>
</evidence>
<dbReference type="Pfam" id="PF09820">
    <property type="entry name" value="AAA-ATPase_like"/>
    <property type="match status" value="1"/>
</dbReference>
<evidence type="ECO:0000313" key="2">
    <source>
        <dbReference type="EMBL" id="GJM64480.1"/>
    </source>
</evidence>
<comment type="caution">
    <text evidence="2">The sequence shown here is derived from an EMBL/GenBank/DDBJ whole genome shotgun (WGS) entry which is preliminary data.</text>
</comment>
<sequence>MKHILIGSSDFKELIEQQAYYIDKTAMIEGLMSDNQAKVSLFPRPRRFGKTLNMSMLSYFFNIEQAEENSTLFEGLAIEQSEAWKHQGKYPVIFLSFKDLKQASFEGTIKKLSRMLQKYVLDEFSYLLTSDHLEDHERDYLDQLKKGQLDRYDLEEFLGEVGNFLYKYHGVGPVILIDEYDAPIHASYKNGYLEEMISFMRNFLSAGFKDNENLTKGVITGILRVAKENIFSGLNNIVTYSILNHQFSDCFGLTQEEVDQLLMDSGSSARREEVAHWYNGYSFGGKSQMYNPWSILNFVAHLQDGLIPYWVNTSSNDLIKEILPKSDRITQDLLFGLLEGKTVEAEVEDSMVFEELYDGKSEMVLGLLLFSGYLTTASYSETRKKKLRIPNLEIKQMYQRILKHYLDATSIKQNLLIESFLRQEPATFADLLERFFLNSFSFFDFDHRGESPEKIYHAFMLGLMAHLSEEYHVKSNRESGLGRSDIIIFPKDYTNPKAWILEFKKKNLDIKQSLAELADIALKQIKTKQYYTELIESGHTEILAMGVAFDGKEVVCAWDKK</sequence>
<dbReference type="PANTHER" id="PTHR34825:SF1">
    <property type="entry name" value="AAA-ATPASE-LIKE DOMAIN-CONTAINING PROTEIN"/>
    <property type="match status" value="1"/>
</dbReference>
<evidence type="ECO:0000313" key="3">
    <source>
        <dbReference type="Proteomes" id="UP001310022"/>
    </source>
</evidence>
<organism evidence="2 3">
    <name type="scientific">Persicobacter diffluens</name>
    <dbReference type="NCBI Taxonomy" id="981"/>
    <lineage>
        <taxon>Bacteria</taxon>
        <taxon>Pseudomonadati</taxon>
        <taxon>Bacteroidota</taxon>
        <taxon>Cytophagia</taxon>
        <taxon>Cytophagales</taxon>
        <taxon>Persicobacteraceae</taxon>
        <taxon>Persicobacter</taxon>
    </lineage>
</organism>
<dbReference type="SUPFAM" id="SSF52540">
    <property type="entry name" value="P-loop containing nucleoside triphosphate hydrolases"/>
    <property type="match status" value="1"/>
</dbReference>
<dbReference type="Proteomes" id="UP001310022">
    <property type="component" value="Unassembled WGS sequence"/>
</dbReference>
<dbReference type="InterPro" id="IPR012547">
    <property type="entry name" value="PDDEXK_9"/>
</dbReference>
<accession>A0AAN5ALY3</accession>
<dbReference type="InterPro" id="IPR027417">
    <property type="entry name" value="P-loop_NTPase"/>
</dbReference>
<name>A0AAN5ALY3_9BACT</name>
<dbReference type="AlphaFoldDB" id="A0AAN5ALY3"/>
<dbReference type="EMBL" id="BQKE01000005">
    <property type="protein sequence ID" value="GJM64480.1"/>
    <property type="molecule type" value="Genomic_DNA"/>
</dbReference>
<dbReference type="PANTHER" id="PTHR34825">
    <property type="entry name" value="CONSERVED PROTEIN, WITH A WEAK D-GALACTARATE DEHYDRATASE/ALTRONATE HYDROLASE DOMAIN"/>
    <property type="match status" value="1"/>
</dbReference>
<protein>
    <recommendedName>
        <fullName evidence="1">AAA-ATPase-like domain-containing protein</fullName>
    </recommendedName>
</protein>
<dbReference type="RefSeq" id="WP_338239542.1">
    <property type="nucleotide sequence ID" value="NZ_BQKE01000005.1"/>
</dbReference>
<gene>
    <name evidence="2" type="ORF">PEDI_50320</name>
</gene>
<dbReference type="InterPro" id="IPR018631">
    <property type="entry name" value="AAA-ATPase-like_dom"/>
</dbReference>
<proteinExistence type="predicted"/>